<feature type="domain" description="Glycosyltransferase 2-like" evidence="2">
    <location>
        <begin position="5"/>
        <end position="105"/>
    </location>
</feature>
<comment type="similarity">
    <text evidence="1">Belongs to the glycosyltransferase 2 family. WaaE/KdtX subfamily.</text>
</comment>
<dbReference type="Pfam" id="PF00535">
    <property type="entry name" value="Glycos_transf_2"/>
    <property type="match status" value="1"/>
</dbReference>
<dbReference type="Gene3D" id="3.90.550.10">
    <property type="entry name" value="Spore Coat Polysaccharide Biosynthesis Protein SpsA, Chain A"/>
    <property type="match status" value="1"/>
</dbReference>
<evidence type="ECO:0000259" key="2">
    <source>
        <dbReference type="Pfam" id="PF00535"/>
    </source>
</evidence>
<dbReference type="CDD" id="cd02511">
    <property type="entry name" value="Beta4Glucosyltransferase"/>
    <property type="match status" value="1"/>
</dbReference>
<dbReference type="SUPFAM" id="SSF53448">
    <property type="entry name" value="Nucleotide-diphospho-sugar transferases"/>
    <property type="match status" value="1"/>
</dbReference>
<dbReference type="PANTHER" id="PTHR43630">
    <property type="entry name" value="POLY-BETA-1,6-N-ACETYL-D-GLUCOSAMINE SYNTHASE"/>
    <property type="match status" value="1"/>
</dbReference>
<dbReference type="PANTHER" id="PTHR43630:SF2">
    <property type="entry name" value="GLYCOSYLTRANSFERASE"/>
    <property type="match status" value="1"/>
</dbReference>
<dbReference type="HOGENOM" id="CLU_065962_0_0_7"/>
<organism evidence="3 4">
    <name type="scientific">Entotheonella factor</name>
    <dbReference type="NCBI Taxonomy" id="1429438"/>
    <lineage>
        <taxon>Bacteria</taxon>
        <taxon>Pseudomonadati</taxon>
        <taxon>Nitrospinota/Tectimicrobiota group</taxon>
        <taxon>Candidatus Tectimicrobiota</taxon>
        <taxon>Candidatus Entotheonellia</taxon>
        <taxon>Candidatus Entotheonellales</taxon>
        <taxon>Candidatus Entotheonellaceae</taxon>
        <taxon>Candidatus Entotheonella</taxon>
    </lineage>
</organism>
<evidence type="ECO:0000313" key="3">
    <source>
        <dbReference type="EMBL" id="ETW98289.1"/>
    </source>
</evidence>
<reference evidence="3 4" key="1">
    <citation type="journal article" date="2014" name="Nature">
        <title>An environmental bacterial taxon with a large and distinct metabolic repertoire.</title>
        <authorList>
            <person name="Wilson M.C."/>
            <person name="Mori T."/>
            <person name="Ruckert C."/>
            <person name="Uria A.R."/>
            <person name="Helf M.J."/>
            <person name="Takada K."/>
            <person name="Gernert C."/>
            <person name="Steffens U.A."/>
            <person name="Heycke N."/>
            <person name="Schmitt S."/>
            <person name="Rinke C."/>
            <person name="Helfrich E.J."/>
            <person name="Brachmann A.O."/>
            <person name="Gurgui C."/>
            <person name="Wakimoto T."/>
            <person name="Kracht M."/>
            <person name="Crusemann M."/>
            <person name="Hentschel U."/>
            <person name="Abe I."/>
            <person name="Matsunaga S."/>
            <person name="Kalinowski J."/>
            <person name="Takeyama H."/>
            <person name="Piel J."/>
        </authorList>
    </citation>
    <scope>NUCLEOTIDE SEQUENCE [LARGE SCALE GENOMIC DNA]</scope>
    <source>
        <strain evidence="4">TSY1</strain>
    </source>
</reference>
<evidence type="ECO:0000256" key="1">
    <source>
        <dbReference type="ARBA" id="ARBA00038494"/>
    </source>
</evidence>
<dbReference type="InterPro" id="IPR029044">
    <property type="entry name" value="Nucleotide-diphossugar_trans"/>
</dbReference>
<comment type="caution">
    <text evidence="3">The sequence shown here is derived from an EMBL/GenBank/DDBJ whole genome shotgun (WGS) entry which is preliminary data.</text>
</comment>
<gene>
    <name evidence="3" type="ORF">ETSY1_19400</name>
</gene>
<sequence length="293" mass="34404">MSIAVIVLTYNEARNLSACLTSIADWANELYIVDSGSTDPTVAIARQHGAQVVEHAFESHAKQWQWALHHLPLTASWVLGLDADQRLSPELSREIQRLMRDKARLESGPAGYVIKRKQIFRGRWIQHGGYYPIYLLKLFRRRDVWLDPSERVDHHFHVSGTVGKLQHDLIEDNQNEADIAVWVAKHNRYAALQALEEFERSRHRTPVMKFSDYLRATPPLRRSAQRQLWYRMPIYARPVLYFLYRYLFRLGFLDGSAGFTFHVLQAFWYRLLVDIHLDDLRRQGSETHVRQRS</sequence>
<evidence type="ECO:0000313" key="4">
    <source>
        <dbReference type="Proteomes" id="UP000019141"/>
    </source>
</evidence>
<accession>W4LK73</accession>
<dbReference type="Proteomes" id="UP000019141">
    <property type="component" value="Unassembled WGS sequence"/>
</dbReference>
<name>W4LK73_ENTF1</name>
<dbReference type="InterPro" id="IPR001173">
    <property type="entry name" value="Glyco_trans_2-like"/>
</dbReference>
<dbReference type="AlphaFoldDB" id="W4LK73"/>
<dbReference type="EMBL" id="AZHW01000567">
    <property type="protein sequence ID" value="ETW98289.1"/>
    <property type="molecule type" value="Genomic_DNA"/>
</dbReference>
<protein>
    <recommendedName>
        <fullName evidence="2">Glycosyltransferase 2-like domain-containing protein</fullName>
    </recommendedName>
</protein>
<keyword evidence="4" id="KW-1185">Reference proteome</keyword>
<proteinExistence type="inferred from homology"/>